<name>A0A1H0G8K7_9BACT</name>
<sequence>MKRVAFFISILMTLASCCWAIEIININKVKHYIKDHFAFMDIKDVHFGKNVIEIKVNKSSITEEDYVTIVLAVCKMLIDKAGWFSGQLNKIQVVDLKENLYIFTATPEDILYLSKLPLYKQPNFILSKTRKILSTEGKKEEVFEKLKKQYDLHEILDGIYEIKIINNSNLLTPLIALGILDAFCTSDLVYEELLSPKVTKIKIYSKNKEKVCIFYGGTEECYRISIMDVKERREFINKKLYCF</sequence>
<evidence type="ECO:0000313" key="1">
    <source>
        <dbReference type="EMBL" id="SDO03212.1"/>
    </source>
</evidence>
<evidence type="ECO:0000313" key="2">
    <source>
        <dbReference type="Proteomes" id="UP000199602"/>
    </source>
</evidence>
<keyword evidence="2" id="KW-1185">Reference proteome</keyword>
<protein>
    <submittedName>
        <fullName evidence="1">Uncharacterized protein</fullName>
    </submittedName>
</protein>
<dbReference type="EMBL" id="FNIN01000017">
    <property type="protein sequence ID" value="SDO03212.1"/>
    <property type="molecule type" value="Genomic_DNA"/>
</dbReference>
<dbReference type="AlphaFoldDB" id="A0A1H0G8K7"/>
<accession>A0A1H0G8K7</accession>
<organism evidence="1 2">
    <name type="scientific">Desulfonauticus submarinus</name>
    <dbReference type="NCBI Taxonomy" id="206665"/>
    <lineage>
        <taxon>Bacteria</taxon>
        <taxon>Pseudomonadati</taxon>
        <taxon>Thermodesulfobacteriota</taxon>
        <taxon>Desulfovibrionia</taxon>
        <taxon>Desulfovibrionales</taxon>
        <taxon>Desulfonauticaceae</taxon>
        <taxon>Desulfonauticus</taxon>
    </lineage>
</organism>
<reference evidence="1 2" key="1">
    <citation type="submission" date="2016-10" db="EMBL/GenBank/DDBJ databases">
        <authorList>
            <person name="de Groot N.N."/>
        </authorList>
    </citation>
    <scope>NUCLEOTIDE SEQUENCE [LARGE SCALE GENOMIC DNA]</scope>
    <source>
        <strain evidence="1 2">DSM 15269</strain>
    </source>
</reference>
<dbReference type="PROSITE" id="PS51257">
    <property type="entry name" value="PROKAR_LIPOPROTEIN"/>
    <property type="match status" value="1"/>
</dbReference>
<proteinExistence type="predicted"/>
<dbReference type="Proteomes" id="UP000199602">
    <property type="component" value="Unassembled WGS sequence"/>
</dbReference>
<dbReference type="RefSeq" id="WP_092066524.1">
    <property type="nucleotide sequence ID" value="NZ_FNIN01000017.1"/>
</dbReference>
<dbReference type="STRING" id="206665.SAMN04488516_1175"/>
<gene>
    <name evidence="1" type="ORF">SAMN04488516_1175</name>
</gene>